<evidence type="ECO:0000313" key="2">
    <source>
        <dbReference type="WBParaSite" id="JU765_v2.g3307.t1"/>
    </source>
</evidence>
<dbReference type="Proteomes" id="UP000887576">
    <property type="component" value="Unplaced"/>
</dbReference>
<evidence type="ECO:0000313" key="1">
    <source>
        <dbReference type="Proteomes" id="UP000887576"/>
    </source>
</evidence>
<protein>
    <submittedName>
        <fullName evidence="2">Uncharacterized protein</fullName>
    </submittedName>
</protein>
<proteinExistence type="predicted"/>
<accession>A0AC34R4I2</accession>
<name>A0AC34R4I2_9BILA</name>
<reference evidence="2" key="1">
    <citation type="submission" date="2022-11" db="UniProtKB">
        <authorList>
            <consortium name="WormBaseParasite"/>
        </authorList>
    </citation>
    <scope>IDENTIFICATION</scope>
</reference>
<dbReference type="WBParaSite" id="JU765_v2.g3307.t1">
    <property type="protein sequence ID" value="JU765_v2.g3307.t1"/>
    <property type="gene ID" value="JU765_v2.g3307"/>
</dbReference>
<organism evidence="1 2">
    <name type="scientific">Panagrolaimus sp. JU765</name>
    <dbReference type="NCBI Taxonomy" id="591449"/>
    <lineage>
        <taxon>Eukaryota</taxon>
        <taxon>Metazoa</taxon>
        <taxon>Ecdysozoa</taxon>
        <taxon>Nematoda</taxon>
        <taxon>Chromadorea</taxon>
        <taxon>Rhabditida</taxon>
        <taxon>Tylenchina</taxon>
        <taxon>Panagrolaimomorpha</taxon>
        <taxon>Panagrolaimoidea</taxon>
        <taxon>Panagrolaimidae</taxon>
        <taxon>Panagrolaimus</taxon>
    </lineage>
</organism>
<sequence>MNIEEEKATEFRSKINPFLMRLHGQHRSEAYYKIIVDDLKQTFNLNIFEAAHSYGCSGPLEFFKKLGYELDDGGHFVITEKGLQMNQACQNIVDLIKKTKPKRRPNGNAGGVTIPRGRGDGSFDAQSHFNGGNAYGFASNSCDAFRSSMLNAKQLLDRKQRGESSNNTNSPFGRSEPFGSYSRQPRQNDYSAGFPQYNSTNTTSTAPMSRSSFMRPSNAFASYSKVETARDRCANKALESLSSEVDPWDTSENMTKENISSQVTDLPSQHDSQQDENGDPSKLQKEKELVNKVLIELADREKLENAKDQNVEEPYDTRFGTDGLRSRREKNRQNKFYVTIRRPNVAAADTAMIPENKDIDLVEPKEQMEPLSANQGQIVGEPKPKDQVESVNINQNEIVNHLVEPERQLETSNANHIAVVDNSMASNQSPVVVPPFDADIDSVFYEDEGIPSTPPLMPDVADYARRYKQQSSFELPPFHTEDHMVAKFESYLDRNSTVIDQSPKIHFEGYSNTYLYLCKLPNSHKYGRAKILKICGEYAYAFFVDYLTGAIVLLDDCREHPNEEQTLFIPSYFQAIKS</sequence>